<dbReference type="GO" id="GO:0098552">
    <property type="term" value="C:side of membrane"/>
    <property type="evidence" value="ECO:0007669"/>
    <property type="project" value="UniProtKB-KW"/>
</dbReference>
<evidence type="ECO:0000313" key="11">
    <source>
        <dbReference type="EMBL" id="KVH90138.1"/>
    </source>
</evidence>
<feature type="signal peptide" evidence="9">
    <location>
        <begin position="1"/>
        <end position="23"/>
    </location>
</feature>
<dbReference type="Gramene" id="KVH90138">
    <property type="protein sequence ID" value="KVH90138"/>
    <property type="gene ID" value="Ccrd_007857"/>
</dbReference>
<dbReference type="Gene3D" id="1.10.110.10">
    <property type="entry name" value="Plant lipid-transfer and hydrophobic proteins"/>
    <property type="match status" value="1"/>
</dbReference>
<comment type="caution">
    <text evidence="11">The sequence shown here is derived from an EMBL/GenBank/DDBJ whole genome shotgun (WGS) entry which is preliminary data.</text>
</comment>
<comment type="similarity">
    <text evidence="2">Belongs to the plant LTP family.</text>
</comment>
<accession>A0A103XG82</accession>
<protein>
    <submittedName>
        <fullName evidence="11">Bifunctional inhibitor/plant lipid transfer protein/seed storage helical domain-containing protein</fullName>
    </submittedName>
</protein>
<evidence type="ECO:0000256" key="8">
    <source>
        <dbReference type="ARBA" id="ARBA00023288"/>
    </source>
</evidence>
<dbReference type="Proteomes" id="UP000243975">
    <property type="component" value="Unassembled WGS sequence"/>
</dbReference>
<keyword evidence="4" id="KW-0336">GPI-anchor</keyword>
<feature type="domain" description="Bifunctional inhibitor/plant lipid transfer protein/seed storage helical" evidence="10">
    <location>
        <begin position="30"/>
        <end position="102"/>
    </location>
</feature>
<keyword evidence="3" id="KW-1003">Cell membrane</keyword>
<proteinExistence type="inferred from homology"/>
<sequence length="144" mass="14977">MVPSSSPMLLVIAVMVMLVTAQAQTQTASCASKLVSCIDYLNATTTPPSTCCDPIKEAVEKDLPCLCNLYKNPSLFTKLRINITEALRLPSLCGIPNDVSACNADSPSGSKSPLGSAGSDNGVAKIASSGIVGLFLISVCFMLF</sequence>
<evidence type="ECO:0000256" key="6">
    <source>
        <dbReference type="ARBA" id="ARBA00023157"/>
    </source>
</evidence>
<dbReference type="EMBL" id="LEKV01005116">
    <property type="protein sequence ID" value="KVH90138.1"/>
    <property type="molecule type" value="Genomic_DNA"/>
</dbReference>
<dbReference type="SUPFAM" id="SSF47699">
    <property type="entry name" value="Bifunctional inhibitor/lipid-transfer protein/seed storage 2S albumin"/>
    <property type="match status" value="1"/>
</dbReference>
<dbReference type="GO" id="GO:0005886">
    <property type="term" value="C:plasma membrane"/>
    <property type="evidence" value="ECO:0007669"/>
    <property type="project" value="UniProtKB-SubCell"/>
</dbReference>
<evidence type="ECO:0000256" key="5">
    <source>
        <dbReference type="ARBA" id="ARBA00022729"/>
    </source>
</evidence>
<keyword evidence="7" id="KW-0325">Glycoprotein</keyword>
<dbReference type="OrthoDB" id="690947at2759"/>
<evidence type="ECO:0000256" key="1">
    <source>
        <dbReference type="ARBA" id="ARBA00004609"/>
    </source>
</evidence>
<evidence type="ECO:0000256" key="2">
    <source>
        <dbReference type="ARBA" id="ARBA00009748"/>
    </source>
</evidence>
<dbReference type="STRING" id="59895.A0A103XG82"/>
<dbReference type="Pfam" id="PF14368">
    <property type="entry name" value="LTP_2"/>
    <property type="match status" value="1"/>
</dbReference>
<keyword evidence="5 9" id="KW-0732">Signal</keyword>
<dbReference type="PANTHER" id="PTHR33044">
    <property type="entry name" value="BIFUNCTIONAL INHIBITOR/LIPID-TRANSFER PROTEIN/SEED STORAGE 2S ALBUMIN SUPERFAMILY PROTEIN-RELATED"/>
    <property type="match status" value="1"/>
</dbReference>
<dbReference type="CDD" id="cd00010">
    <property type="entry name" value="AAI_LTSS"/>
    <property type="match status" value="1"/>
</dbReference>
<evidence type="ECO:0000313" key="12">
    <source>
        <dbReference type="Proteomes" id="UP000243975"/>
    </source>
</evidence>
<keyword evidence="6" id="KW-1015">Disulfide bond</keyword>
<name>A0A103XG82_CYNCS</name>
<organism evidence="11 12">
    <name type="scientific">Cynara cardunculus var. scolymus</name>
    <name type="common">Globe artichoke</name>
    <name type="synonym">Cynara scolymus</name>
    <dbReference type="NCBI Taxonomy" id="59895"/>
    <lineage>
        <taxon>Eukaryota</taxon>
        <taxon>Viridiplantae</taxon>
        <taxon>Streptophyta</taxon>
        <taxon>Embryophyta</taxon>
        <taxon>Tracheophyta</taxon>
        <taxon>Spermatophyta</taxon>
        <taxon>Magnoliopsida</taxon>
        <taxon>eudicotyledons</taxon>
        <taxon>Gunneridae</taxon>
        <taxon>Pentapetalae</taxon>
        <taxon>asterids</taxon>
        <taxon>campanulids</taxon>
        <taxon>Asterales</taxon>
        <taxon>Asteraceae</taxon>
        <taxon>Carduoideae</taxon>
        <taxon>Cardueae</taxon>
        <taxon>Carduinae</taxon>
        <taxon>Cynara</taxon>
    </lineage>
</organism>
<dbReference type="InterPro" id="IPR036312">
    <property type="entry name" value="Bifun_inhib/LTP/seed_sf"/>
</dbReference>
<dbReference type="InterPro" id="IPR043325">
    <property type="entry name" value="LTSS"/>
</dbReference>
<evidence type="ECO:0000256" key="3">
    <source>
        <dbReference type="ARBA" id="ARBA00022475"/>
    </source>
</evidence>
<keyword evidence="12" id="KW-1185">Reference proteome</keyword>
<comment type="subcellular location">
    <subcellularLocation>
        <location evidence="1">Cell membrane</location>
        <topology evidence="1">Lipid-anchor</topology>
        <topology evidence="1">GPI-anchor</topology>
    </subcellularLocation>
</comment>
<evidence type="ECO:0000256" key="4">
    <source>
        <dbReference type="ARBA" id="ARBA00022622"/>
    </source>
</evidence>
<dbReference type="SMART" id="SM00499">
    <property type="entry name" value="AAI"/>
    <property type="match status" value="1"/>
</dbReference>
<feature type="chain" id="PRO_5007118768" evidence="9">
    <location>
        <begin position="24"/>
        <end position="144"/>
    </location>
</feature>
<evidence type="ECO:0000256" key="7">
    <source>
        <dbReference type="ARBA" id="ARBA00023180"/>
    </source>
</evidence>
<reference evidence="11 12" key="1">
    <citation type="journal article" date="2016" name="Sci. Rep.">
        <title>The genome sequence of the outbreeding globe artichoke constructed de novo incorporating a phase-aware low-pass sequencing strategy of F1 progeny.</title>
        <authorList>
            <person name="Scaglione D."/>
            <person name="Reyes-Chin-Wo S."/>
            <person name="Acquadro A."/>
            <person name="Froenicke L."/>
            <person name="Portis E."/>
            <person name="Beitel C."/>
            <person name="Tirone M."/>
            <person name="Mauro R."/>
            <person name="Lo Monaco A."/>
            <person name="Mauromicale G."/>
            <person name="Faccioli P."/>
            <person name="Cattivelli L."/>
            <person name="Rieseberg L."/>
            <person name="Michelmore R."/>
            <person name="Lanteri S."/>
        </authorList>
    </citation>
    <scope>NUCLEOTIDE SEQUENCE [LARGE SCALE GENOMIC DNA]</scope>
    <source>
        <strain evidence="11">2C</strain>
    </source>
</reference>
<dbReference type="OMA" id="CASKLIP"/>
<keyword evidence="4" id="KW-0472">Membrane</keyword>
<evidence type="ECO:0000256" key="9">
    <source>
        <dbReference type="SAM" id="SignalP"/>
    </source>
</evidence>
<dbReference type="AlphaFoldDB" id="A0A103XG82"/>
<dbReference type="InterPro" id="IPR016140">
    <property type="entry name" value="Bifunc_inhib/LTP/seed_store"/>
</dbReference>
<evidence type="ECO:0000259" key="10">
    <source>
        <dbReference type="SMART" id="SM00499"/>
    </source>
</evidence>
<keyword evidence="8" id="KW-0449">Lipoprotein</keyword>
<gene>
    <name evidence="11" type="ORF">Ccrd_007857</name>
</gene>